<gene>
    <name evidence="2" type="ORF">TWF506_009778</name>
</gene>
<proteinExistence type="predicted"/>
<sequence>MDGFEGCPGDVDPSCRCWMDVFRRKGGVVGEEDEDEDEEIREGEEGRRKEFESLKVPLPDGKVSFLDNKDGILDVGRRAESAVYMVLRGPDGYPSPEGDGLHGNPGLMGSMKFDDREAGRTRPVYTSYFARE</sequence>
<evidence type="ECO:0000313" key="3">
    <source>
        <dbReference type="Proteomes" id="UP001307849"/>
    </source>
</evidence>
<feature type="region of interest" description="Disordered" evidence="1">
    <location>
        <begin position="28"/>
        <end position="48"/>
    </location>
</feature>
<evidence type="ECO:0000256" key="1">
    <source>
        <dbReference type="SAM" id="MobiDB-lite"/>
    </source>
</evidence>
<reference evidence="2 3" key="1">
    <citation type="submission" date="2019-10" db="EMBL/GenBank/DDBJ databases">
        <authorList>
            <person name="Palmer J.M."/>
        </authorList>
    </citation>
    <scope>NUCLEOTIDE SEQUENCE [LARGE SCALE GENOMIC DNA]</scope>
    <source>
        <strain evidence="2 3">TWF506</strain>
    </source>
</reference>
<organism evidence="2 3">
    <name type="scientific">Arthrobotrys conoides</name>
    <dbReference type="NCBI Taxonomy" id="74498"/>
    <lineage>
        <taxon>Eukaryota</taxon>
        <taxon>Fungi</taxon>
        <taxon>Dikarya</taxon>
        <taxon>Ascomycota</taxon>
        <taxon>Pezizomycotina</taxon>
        <taxon>Orbiliomycetes</taxon>
        <taxon>Orbiliales</taxon>
        <taxon>Orbiliaceae</taxon>
        <taxon>Arthrobotrys</taxon>
    </lineage>
</organism>
<keyword evidence="3" id="KW-1185">Reference proteome</keyword>
<dbReference type="AlphaFoldDB" id="A0AAN8NJ94"/>
<protein>
    <submittedName>
        <fullName evidence="2">Uncharacterized protein</fullName>
    </submittedName>
</protein>
<feature type="compositionally biased region" description="Acidic residues" evidence="1">
    <location>
        <begin position="30"/>
        <end position="42"/>
    </location>
</feature>
<comment type="caution">
    <text evidence="2">The sequence shown here is derived from an EMBL/GenBank/DDBJ whole genome shotgun (WGS) entry which is preliminary data.</text>
</comment>
<evidence type="ECO:0000313" key="2">
    <source>
        <dbReference type="EMBL" id="KAK6510676.1"/>
    </source>
</evidence>
<dbReference type="EMBL" id="JAVHJM010000007">
    <property type="protein sequence ID" value="KAK6510676.1"/>
    <property type="molecule type" value="Genomic_DNA"/>
</dbReference>
<name>A0AAN8NJ94_9PEZI</name>
<accession>A0AAN8NJ94</accession>
<dbReference type="Proteomes" id="UP001307849">
    <property type="component" value="Unassembled WGS sequence"/>
</dbReference>
<feature type="region of interest" description="Disordered" evidence="1">
    <location>
        <begin position="90"/>
        <end position="115"/>
    </location>
</feature>